<sequence>MKYLTILWTLTLLAVESVYTSLVNIHFEGCVNKANWNIVQYDNIDVLLLKRNKIIIGASFDSCITLVPDCNLPSGSIFQLEVYTRLHNENSGLKVIMYPENGLPLSHTFKRSDIFNQDQLIPEWLTLTFPVPNDTKRIELHGFTENDEILLIDSIQLILNDVSYQDNQFTTDNLLTLFAYNIVNAGIYNENLVSSDKIIYDSQSDANSEFNTEIDRVRRSLKNWNEDGNTDTEFILYDPIKYDLIANQPTIYTDTFIESPYDDLNENSIVSSTSTETTSSEISNSETTTSDPTASETTTSEPTASETTTSEPTASETTTSEPTASETTTSEPTASETTSSETTTSDPTASETTSSETTTSDPTASETTSSETTTSDPTASETTSSETTTSDPTASETTSSETTTSETTTSETTDSETTTSEPTASETTTSETTTTQATTIGENPDSTEDTSILVIILIIVSVVIVLALLGVCAYFLGKRKAKVEQRPLEEDFDPEAEPPITITIPRVKGVYYNTGSISPSRYI</sequence>
<dbReference type="KEGG" id="gmw:113510738"/>
<feature type="transmembrane region" description="Helical" evidence="2">
    <location>
        <begin position="452"/>
        <end position="476"/>
    </location>
</feature>
<evidence type="ECO:0000313" key="4">
    <source>
        <dbReference type="Proteomes" id="UP001652740"/>
    </source>
</evidence>
<feature type="chain" id="PRO_5046803652" evidence="3">
    <location>
        <begin position="21"/>
        <end position="523"/>
    </location>
</feature>
<evidence type="ECO:0000256" key="3">
    <source>
        <dbReference type="SAM" id="SignalP"/>
    </source>
</evidence>
<name>A0A6J1WA39_GALME</name>
<keyword evidence="2" id="KW-0472">Membrane</keyword>
<reference evidence="5" key="1">
    <citation type="submission" date="2025-08" db="UniProtKB">
        <authorList>
            <consortium name="RefSeq"/>
        </authorList>
    </citation>
    <scope>IDENTIFICATION</scope>
    <source>
        <tissue evidence="5">Whole larvae</tissue>
    </source>
</reference>
<keyword evidence="2" id="KW-1133">Transmembrane helix</keyword>
<keyword evidence="2" id="KW-0812">Transmembrane</keyword>
<dbReference type="RefSeq" id="XP_026750053.2">
    <property type="nucleotide sequence ID" value="XM_026894252.3"/>
</dbReference>
<feature type="region of interest" description="Disordered" evidence="1">
    <location>
        <begin position="267"/>
        <end position="446"/>
    </location>
</feature>
<feature type="signal peptide" evidence="3">
    <location>
        <begin position="1"/>
        <end position="20"/>
    </location>
</feature>
<gene>
    <name evidence="5" type="primary">LOC113510738</name>
</gene>
<dbReference type="Proteomes" id="UP001652740">
    <property type="component" value="Unplaced"/>
</dbReference>
<evidence type="ECO:0000256" key="1">
    <source>
        <dbReference type="SAM" id="MobiDB-lite"/>
    </source>
</evidence>
<evidence type="ECO:0000313" key="5">
    <source>
        <dbReference type="RefSeq" id="XP_026750053.2"/>
    </source>
</evidence>
<dbReference type="AlphaFoldDB" id="A0A6J1WA39"/>
<dbReference type="GeneID" id="113510738"/>
<dbReference type="InParanoid" id="A0A6J1WA39"/>
<organism evidence="4 5">
    <name type="scientific">Galleria mellonella</name>
    <name type="common">Greater wax moth</name>
    <dbReference type="NCBI Taxonomy" id="7137"/>
    <lineage>
        <taxon>Eukaryota</taxon>
        <taxon>Metazoa</taxon>
        <taxon>Ecdysozoa</taxon>
        <taxon>Arthropoda</taxon>
        <taxon>Hexapoda</taxon>
        <taxon>Insecta</taxon>
        <taxon>Pterygota</taxon>
        <taxon>Neoptera</taxon>
        <taxon>Endopterygota</taxon>
        <taxon>Lepidoptera</taxon>
        <taxon>Glossata</taxon>
        <taxon>Ditrysia</taxon>
        <taxon>Pyraloidea</taxon>
        <taxon>Pyralidae</taxon>
        <taxon>Galleriinae</taxon>
        <taxon>Galleria</taxon>
    </lineage>
</organism>
<proteinExistence type="predicted"/>
<keyword evidence="4" id="KW-1185">Reference proteome</keyword>
<protein>
    <submittedName>
        <fullName evidence="5">Uncharacterized protein LOC113510738</fullName>
    </submittedName>
</protein>
<evidence type="ECO:0000256" key="2">
    <source>
        <dbReference type="SAM" id="Phobius"/>
    </source>
</evidence>
<accession>A0A6J1WA39</accession>
<keyword evidence="3" id="KW-0732">Signal</keyword>
<feature type="compositionally biased region" description="Low complexity" evidence="1">
    <location>
        <begin position="267"/>
        <end position="435"/>
    </location>
</feature>